<evidence type="ECO:0000313" key="1">
    <source>
        <dbReference type="EMBL" id="KKL62605.1"/>
    </source>
</evidence>
<comment type="caution">
    <text evidence="1">The sequence shown here is derived from an EMBL/GenBank/DDBJ whole genome shotgun (WGS) entry which is preliminary data.</text>
</comment>
<dbReference type="AlphaFoldDB" id="A0A0F9FZ02"/>
<protein>
    <submittedName>
        <fullName evidence="1">Uncharacterized protein</fullName>
    </submittedName>
</protein>
<sequence>EQPNCEGCEFFKHNNKYEHCWRYTQLTSVCKLRQDHKEQPPANDLTDWLRKTISGARYEKGDKELQAKVREACDVIDQRQEQPPAGDFTKEVRLVLDMPPDESLTGKAYISSLETLLRIACKKIDKAEAKYENKCETCVYLEADGEIINEHIDKHIAYDKRIKHLEAKLKAKDELLFAYESVKAPVNPLLAASKEMIKISRQVSSMAGADWLQGQLLLIDKTDDFEDAIIKAKQSS</sequence>
<feature type="non-terminal residue" evidence="1">
    <location>
        <position position="1"/>
    </location>
</feature>
<reference evidence="1" key="1">
    <citation type="journal article" date="2015" name="Nature">
        <title>Complex archaea that bridge the gap between prokaryotes and eukaryotes.</title>
        <authorList>
            <person name="Spang A."/>
            <person name="Saw J.H."/>
            <person name="Jorgensen S.L."/>
            <person name="Zaremba-Niedzwiedzka K."/>
            <person name="Martijn J."/>
            <person name="Lind A.E."/>
            <person name="van Eijk R."/>
            <person name="Schleper C."/>
            <person name="Guy L."/>
            <person name="Ettema T.J."/>
        </authorList>
    </citation>
    <scope>NUCLEOTIDE SEQUENCE</scope>
</reference>
<gene>
    <name evidence="1" type="ORF">LCGC14_2183480</name>
</gene>
<proteinExistence type="predicted"/>
<dbReference type="EMBL" id="LAZR01028438">
    <property type="protein sequence ID" value="KKL62605.1"/>
    <property type="molecule type" value="Genomic_DNA"/>
</dbReference>
<organism evidence="1">
    <name type="scientific">marine sediment metagenome</name>
    <dbReference type="NCBI Taxonomy" id="412755"/>
    <lineage>
        <taxon>unclassified sequences</taxon>
        <taxon>metagenomes</taxon>
        <taxon>ecological metagenomes</taxon>
    </lineage>
</organism>
<accession>A0A0F9FZ02</accession>
<name>A0A0F9FZ02_9ZZZZ</name>